<dbReference type="Proteomes" id="UP000515164">
    <property type="component" value="Unplaced"/>
</dbReference>
<evidence type="ECO:0000313" key="2">
    <source>
        <dbReference type="RefSeq" id="XP_033311145.1"/>
    </source>
</evidence>
<keyword evidence="1" id="KW-1185">Reference proteome</keyword>
<dbReference type="PANTHER" id="PTHR47331:SF5">
    <property type="entry name" value="RIBONUCLEASE H"/>
    <property type="match status" value="1"/>
</dbReference>
<dbReference type="AlphaFoldDB" id="A0A6P8N976"/>
<sequence length="189" mass="21331">MQLRNTALGWIVTGDTGTRKQPSKATFNATLKALHEEVNKFWNVEEVSSNKILSPEEQACEMHYTTHTTRESTRRYNVRLPFKTKSSQLGDTYGLALKRFLSLARSLRKKPTYGAQYQEFLSEYKQLGHMFEIPNYPGDGCYVSHHAVIKADSVPKVRVVFDASARSSSGKSLNDLLIIGPTLLVVITY</sequence>
<dbReference type="KEGG" id="bbif:117211416"/>
<evidence type="ECO:0000313" key="1">
    <source>
        <dbReference type="Proteomes" id="UP000515164"/>
    </source>
</evidence>
<dbReference type="PANTHER" id="PTHR47331">
    <property type="entry name" value="PHD-TYPE DOMAIN-CONTAINING PROTEIN"/>
    <property type="match status" value="1"/>
</dbReference>
<proteinExistence type="predicted"/>
<protein>
    <submittedName>
        <fullName evidence="2">Uncharacterized protein LOC117211416</fullName>
    </submittedName>
</protein>
<organism evidence="1 2">
    <name type="scientific">Bombus bifarius</name>
    <dbReference type="NCBI Taxonomy" id="103933"/>
    <lineage>
        <taxon>Eukaryota</taxon>
        <taxon>Metazoa</taxon>
        <taxon>Ecdysozoa</taxon>
        <taxon>Arthropoda</taxon>
        <taxon>Hexapoda</taxon>
        <taxon>Insecta</taxon>
        <taxon>Pterygota</taxon>
        <taxon>Neoptera</taxon>
        <taxon>Endopterygota</taxon>
        <taxon>Hymenoptera</taxon>
        <taxon>Apocrita</taxon>
        <taxon>Aculeata</taxon>
        <taxon>Apoidea</taxon>
        <taxon>Anthophila</taxon>
        <taxon>Apidae</taxon>
        <taxon>Bombus</taxon>
        <taxon>Pyrobombus</taxon>
    </lineage>
</organism>
<gene>
    <name evidence="2" type="primary">LOC117211416</name>
</gene>
<dbReference type="GeneID" id="117211416"/>
<name>A0A6P8N976_9HYME</name>
<dbReference type="RefSeq" id="XP_033311145.1">
    <property type="nucleotide sequence ID" value="XM_033455254.1"/>
</dbReference>
<accession>A0A6P8N976</accession>
<reference evidence="2" key="1">
    <citation type="submission" date="2025-08" db="UniProtKB">
        <authorList>
            <consortium name="RefSeq"/>
        </authorList>
    </citation>
    <scope>IDENTIFICATION</scope>
    <source>
        <tissue evidence="2">Muscle</tissue>
    </source>
</reference>